<keyword evidence="4" id="KW-0808">Transferase</keyword>
<dbReference type="InterPro" id="IPR001675">
    <property type="entry name" value="Glyco_trans_29"/>
</dbReference>
<dbReference type="GO" id="GO:0008373">
    <property type="term" value="F:sialyltransferase activity"/>
    <property type="evidence" value="ECO:0007669"/>
    <property type="project" value="InterPro"/>
</dbReference>
<accession>A0AAE0F9W7</accession>
<keyword evidence="7" id="KW-1133">Transmembrane helix</keyword>
<comment type="subcellular location">
    <subcellularLocation>
        <location evidence="1">Golgi apparatus membrane</location>
        <topology evidence="1">Single-pass type II membrane protein</topology>
    </subcellularLocation>
</comment>
<dbReference type="GO" id="GO:0000139">
    <property type="term" value="C:Golgi membrane"/>
    <property type="evidence" value="ECO:0007669"/>
    <property type="project" value="UniProtKB-SubCell"/>
</dbReference>
<reference evidence="12 13" key="1">
    <citation type="journal article" date="2015" name="Genome Biol. Evol.">
        <title>Comparative Genomics of a Bacterivorous Green Alga Reveals Evolutionary Causalities and Consequences of Phago-Mixotrophic Mode of Nutrition.</title>
        <authorList>
            <person name="Burns J.A."/>
            <person name="Paasch A."/>
            <person name="Narechania A."/>
            <person name="Kim E."/>
        </authorList>
    </citation>
    <scope>NUCLEOTIDE SEQUENCE [LARGE SCALE GENOMIC DNA]</scope>
    <source>
        <strain evidence="12 13">PLY_AMNH</strain>
    </source>
</reference>
<dbReference type="InterPro" id="IPR038578">
    <property type="entry name" value="GT29-like_sf"/>
</dbReference>
<name>A0AAE0F9W7_9CHLO</name>
<evidence type="ECO:0000256" key="4">
    <source>
        <dbReference type="ARBA" id="ARBA00022679"/>
    </source>
</evidence>
<keyword evidence="11" id="KW-0325">Glycoprotein</keyword>
<organism evidence="12 13">
    <name type="scientific">Cymbomonas tetramitiformis</name>
    <dbReference type="NCBI Taxonomy" id="36881"/>
    <lineage>
        <taxon>Eukaryota</taxon>
        <taxon>Viridiplantae</taxon>
        <taxon>Chlorophyta</taxon>
        <taxon>Pyramimonadophyceae</taxon>
        <taxon>Pyramimonadales</taxon>
        <taxon>Pyramimonadaceae</taxon>
        <taxon>Cymbomonas</taxon>
    </lineage>
</organism>
<keyword evidence="6" id="KW-0735">Signal-anchor</keyword>
<dbReference type="PANTHER" id="PTHR11987:SF36">
    <property type="entry name" value="SIA-ALPHA-2,3-GAL-BETA-1,4-GLCNAC-R:ALPHA 2,8-SIALYLTRANSFERASE"/>
    <property type="match status" value="1"/>
</dbReference>
<evidence type="ECO:0000313" key="12">
    <source>
        <dbReference type="EMBL" id="KAK3255685.1"/>
    </source>
</evidence>
<dbReference type="InterPro" id="IPR012163">
    <property type="entry name" value="Sialyl_trans"/>
</dbReference>
<protein>
    <submittedName>
        <fullName evidence="12">Glycosyltransferase 29 protein</fullName>
    </submittedName>
</protein>
<dbReference type="PIRSF" id="PIRSF005557">
    <property type="entry name" value="Sialyl_trans"/>
    <property type="match status" value="1"/>
</dbReference>
<evidence type="ECO:0000256" key="10">
    <source>
        <dbReference type="ARBA" id="ARBA00023157"/>
    </source>
</evidence>
<keyword evidence="5" id="KW-0812">Transmembrane</keyword>
<keyword evidence="10" id="KW-1015">Disulfide bond</keyword>
<dbReference type="InterPro" id="IPR050943">
    <property type="entry name" value="Glycosyltr_29_Sialyltrsf"/>
</dbReference>
<evidence type="ECO:0000256" key="1">
    <source>
        <dbReference type="ARBA" id="ARBA00004323"/>
    </source>
</evidence>
<evidence type="ECO:0000313" key="13">
    <source>
        <dbReference type="Proteomes" id="UP001190700"/>
    </source>
</evidence>
<dbReference type="EMBL" id="LGRX02022392">
    <property type="protein sequence ID" value="KAK3255685.1"/>
    <property type="molecule type" value="Genomic_DNA"/>
</dbReference>
<comment type="similarity">
    <text evidence="2">Belongs to the glycosyltransferase 29 family.</text>
</comment>
<gene>
    <name evidence="12" type="ORF">CYMTET_35145</name>
</gene>
<evidence type="ECO:0000256" key="7">
    <source>
        <dbReference type="ARBA" id="ARBA00022989"/>
    </source>
</evidence>
<keyword evidence="13" id="KW-1185">Reference proteome</keyword>
<dbReference type="Pfam" id="PF00777">
    <property type="entry name" value="Glyco_transf_29"/>
    <property type="match status" value="2"/>
</dbReference>
<evidence type="ECO:0000256" key="3">
    <source>
        <dbReference type="ARBA" id="ARBA00022676"/>
    </source>
</evidence>
<keyword evidence="8" id="KW-0333">Golgi apparatus</keyword>
<keyword evidence="3" id="KW-0328">Glycosyltransferase</keyword>
<proteinExistence type="inferred from homology"/>
<evidence type="ECO:0000256" key="9">
    <source>
        <dbReference type="ARBA" id="ARBA00023136"/>
    </source>
</evidence>
<evidence type="ECO:0000256" key="8">
    <source>
        <dbReference type="ARBA" id="ARBA00023034"/>
    </source>
</evidence>
<evidence type="ECO:0000256" key="2">
    <source>
        <dbReference type="ARBA" id="ARBA00006003"/>
    </source>
</evidence>
<dbReference type="AlphaFoldDB" id="A0AAE0F9W7"/>
<dbReference type="Gene3D" id="3.90.1480.20">
    <property type="entry name" value="Glycosyl transferase family 29"/>
    <property type="match status" value="1"/>
</dbReference>
<sequence length="288" mass="32303">MAAPRVSGEDGLHPAFGFMAAPRVSGEDGLHPAFGFMAAPRVSGEDGLRSADSKDAVFRINYPPIEGFEKFVGSKSTFEITNMHHVQLIADPNWRHPLVPRGTRTFRAPPGQPGMGTATLVLFESALSFSDGWRFHMVPRLLHRFPSPRTVILSPDLVVAGDEVWRHITSDTASEQDTCKAMKRRAIEEQAKLKKKIGAEAAEAVMATKFTDACKPTSGWFALVFATQICNEVHMYGFSSWKKHPERKERQARYHYFDNTTGFTNVHSFDLSLRVYKELAKHYKIVVH</sequence>
<comment type="caution">
    <text evidence="12">The sequence shown here is derived from an EMBL/GenBank/DDBJ whole genome shotgun (WGS) entry which is preliminary data.</text>
</comment>
<evidence type="ECO:0000256" key="6">
    <source>
        <dbReference type="ARBA" id="ARBA00022968"/>
    </source>
</evidence>
<evidence type="ECO:0000256" key="11">
    <source>
        <dbReference type="ARBA" id="ARBA00023180"/>
    </source>
</evidence>
<dbReference type="Proteomes" id="UP001190700">
    <property type="component" value="Unassembled WGS sequence"/>
</dbReference>
<keyword evidence="9" id="KW-0472">Membrane</keyword>
<evidence type="ECO:0000256" key="5">
    <source>
        <dbReference type="ARBA" id="ARBA00022692"/>
    </source>
</evidence>
<dbReference type="PANTHER" id="PTHR11987">
    <property type="entry name" value="ALPHA-2,8-SIALYLTRANSFERASE"/>
    <property type="match status" value="1"/>
</dbReference>